<evidence type="ECO:0000313" key="5">
    <source>
        <dbReference type="Proteomes" id="UP000663570"/>
    </source>
</evidence>
<proteinExistence type="predicted"/>
<reference evidence="4 5" key="1">
    <citation type="submission" date="2021-02" db="EMBL/GenBank/DDBJ databases">
        <title>Niveibacterium changnyeongensis HC41.</title>
        <authorList>
            <person name="Kang M."/>
        </authorList>
    </citation>
    <scope>NUCLEOTIDE SEQUENCE [LARGE SCALE GENOMIC DNA]</scope>
    <source>
        <strain evidence="4 5">HC41</strain>
    </source>
</reference>
<evidence type="ECO:0000256" key="1">
    <source>
        <dbReference type="PROSITE-ProRule" id="PRU00339"/>
    </source>
</evidence>
<feature type="transmembrane region" description="Helical" evidence="3">
    <location>
        <begin position="197"/>
        <end position="216"/>
    </location>
</feature>
<dbReference type="Gene3D" id="1.25.40.10">
    <property type="entry name" value="Tetratricopeptide repeat domain"/>
    <property type="match status" value="1"/>
</dbReference>
<keyword evidence="3" id="KW-0472">Membrane</keyword>
<dbReference type="PROSITE" id="PS50005">
    <property type="entry name" value="TPR"/>
    <property type="match status" value="1"/>
</dbReference>
<feature type="transmembrane region" description="Helical" evidence="3">
    <location>
        <begin position="122"/>
        <end position="142"/>
    </location>
</feature>
<dbReference type="EMBL" id="CP071060">
    <property type="protein sequence ID" value="QSI75352.1"/>
    <property type="molecule type" value="Genomic_DNA"/>
</dbReference>
<dbReference type="SUPFAM" id="SSF48452">
    <property type="entry name" value="TPR-like"/>
    <property type="match status" value="1"/>
</dbReference>
<dbReference type="RefSeq" id="WP_206252827.1">
    <property type="nucleotide sequence ID" value="NZ_CP071060.1"/>
</dbReference>
<gene>
    <name evidence="4" type="ORF">JY500_12600</name>
</gene>
<dbReference type="Proteomes" id="UP000663570">
    <property type="component" value="Chromosome"/>
</dbReference>
<dbReference type="Pfam" id="PF13432">
    <property type="entry name" value="TPR_16"/>
    <property type="match status" value="1"/>
</dbReference>
<protein>
    <submittedName>
        <fullName evidence="4">Tetratricopeptide repeat protein</fullName>
    </submittedName>
</protein>
<evidence type="ECO:0000313" key="4">
    <source>
        <dbReference type="EMBL" id="QSI75352.1"/>
    </source>
</evidence>
<organism evidence="4 5">
    <name type="scientific">Niveibacterium microcysteis</name>
    <dbReference type="NCBI Taxonomy" id="2811415"/>
    <lineage>
        <taxon>Bacteria</taxon>
        <taxon>Pseudomonadati</taxon>
        <taxon>Pseudomonadota</taxon>
        <taxon>Betaproteobacteria</taxon>
        <taxon>Rhodocyclales</taxon>
        <taxon>Rhodocyclaceae</taxon>
        <taxon>Niveibacterium</taxon>
    </lineage>
</organism>
<keyword evidence="3" id="KW-0812">Transmembrane</keyword>
<feature type="transmembrane region" description="Helical" evidence="3">
    <location>
        <begin position="154"/>
        <end position="176"/>
    </location>
</feature>
<dbReference type="InterPro" id="IPR019734">
    <property type="entry name" value="TPR_rpt"/>
</dbReference>
<accession>A0ABX7M0Q3</accession>
<evidence type="ECO:0000256" key="3">
    <source>
        <dbReference type="SAM" id="Phobius"/>
    </source>
</evidence>
<keyword evidence="5" id="KW-1185">Reference proteome</keyword>
<dbReference type="InterPro" id="IPR011990">
    <property type="entry name" value="TPR-like_helical_dom_sf"/>
</dbReference>
<dbReference type="SMART" id="SM00028">
    <property type="entry name" value="TPR"/>
    <property type="match status" value="3"/>
</dbReference>
<feature type="repeat" description="TPR" evidence="1">
    <location>
        <begin position="220"/>
        <end position="253"/>
    </location>
</feature>
<evidence type="ECO:0000256" key="2">
    <source>
        <dbReference type="SAM" id="MobiDB-lite"/>
    </source>
</evidence>
<feature type="region of interest" description="Disordered" evidence="2">
    <location>
        <begin position="1"/>
        <end position="20"/>
    </location>
</feature>
<name>A0ABX7M0Q3_9RHOO</name>
<sequence length="417" mass="45700">MKRNRPLRRPAAKKTAADRDQALKDYSAAVDAVESTVTTGSAWTLAISRTQLAELLQEEKPMDPEVDLEPVAALDERAKTALGRMTGDSAKVFERLRDARDVDLKQWWWTPTVWVGTTNEPLWLLVTAACWGLALTLTSDTINRWLVGGPDWTSAIAILIQAFVALLGGAAFVEWGRRWLLSLAALTRQAIGRRHQLALATTIVVLATAIGVRASLPRIAEFYQVQGQAHFKQGRLASALESWRRASSLDPDSWSLRYQLGSVLERLADTDKAIAEYRLAAASPEAPASVHNNLARLYFAQKNDPTSALALLEPTLKAYGKEDETRYRLLVNRGASYLSLKLPALAKFDALAALQLAQKQHWASAPSASCLLALASSSVTSGDVTPWAPCLSSSDHDEVSDPRWLATAREQLLKAKP</sequence>
<keyword evidence="3" id="KW-1133">Transmembrane helix</keyword>
<feature type="compositionally biased region" description="Basic residues" evidence="2">
    <location>
        <begin position="1"/>
        <end position="12"/>
    </location>
</feature>
<keyword evidence="1" id="KW-0802">TPR repeat</keyword>